<protein>
    <recommendedName>
        <fullName evidence="4">DUF4398 domain-containing protein</fullName>
    </recommendedName>
</protein>
<name>A0A936ZSE8_9BURK</name>
<comment type="caution">
    <text evidence="2">The sequence shown here is derived from an EMBL/GenBank/DDBJ whole genome shotgun (WGS) entry which is preliminary data.</text>
</comment>
<dbReference type="Proteomes" id="UP000613011">
    <property type="component" value="Unassembled WGS sequence"/>
</dbReference>
<gene>
    <name evidence="2" type="ORF">JI739_20790</name>
</gene>
<proteinExistence type="predicted"/>
<evidence type="ECO:0000256" key="1">
    <source>
        <dbReference type="SAM" id="SignalP"/>
    </source>
</evidence>
<feature type="signal peptide" evidence="1">
    <location>
        <begin position="1"/>
        <end position="28"/>
    </location>
</feature>
<evidence type="ECO:0000313" key="3">
    <source>
        <dbReference type="Proteomes" id="UP000613011"/>
    </source>
</evidence>
<dbReference type="RefSeq" id="WP_201685917.1">
    <property type="nucleotide sequence ID" value="NZ_JAEQNA010000009.1"/>
</dbReference>
<feature type="chain" id="PRO_5037579423" description="DUF4398 domain-containing protein" evidence="1">
    <location>
        <begin position="29"/>
        <end position="226"/>
    </location>
</feature>
<dbReference type="PROSITE" id="PS51257">
    <property type="entry name" value="PROKAR_LIPOPROTEIN"/>
    <property type="match status" value="1"/>
</dbReference>
<evidence type="ECO:0000313" key="2">
    <source>
        <dbReference type="EMBL" id="MBL0422785.1"/>
    </source>
</evidence>
<keyword evidence="1" id="KW-0732">Signal</keyword>
<accession>A0A936ZSE8</accession>
<dbReference type="EMBL" id="JAEQNA010000009">
    <property type="protein sequence ID" value="MBL0422785.1"/>
    <property type="molecule type" value="Genomic_DNA"/>
</dbReference>
<keyword evidence="3" id="KW-1185">Reference proteome</keyword>
<evidence type="ECO:0008006" key="4">
    <source>
        <dbReference type="Google" id="ProtNLM"/>
    </source>
</evidence>
<organism evidence="2 3">
    <name type="scientific">Ramlibacter aurantiacus</name>
    <dbReference type="NCBI Taxonomy" id="2801330"/>
    <lineage>
        <taxon>Bacteria</taxon>
        <taxon>Pseudomonadati</taxon>
        <taxon>Pseudomonadota</taxon>
        <taxon>Betaproteobacteria</taxon>
        <taxon>Burkholderiales</taxon>
        <taxon>Comamonadaceae</taxon>
        <taxon>Ramlibacter</taxon>
    </lineage>
</organism>
<reference evidence="2" key="1">
    <citation type="submission" date="2021-01" db="EMBL/GenBank/DDBJ databases">
        <title>Ramlibacter sp. strain AW1 16S ribosomal RNA gene Genome sequencing and assembly.</title>
        <authorList>
            <person name="Kang M."/>
        </authorList>
    </citation>
    <scope>NUCLEOTIDE SEQUENCE</scope>
    <source>
        <strain evidence="2">AW1</strain>
    </source>
</reference>
<dbReference type="AlphaFoldDB" id="A0A936ZSE8"/>
<sequence length="226" mass="23766">MTARATSARPRRLPAVLLAVLVASCASGKPPTAAWQMDASSALERFRQAYLTGADRWAAAEFRQAREALASTGDATQVARAELTRCALQVAALQFDPCAGFEPLRADAGAPEQAYATYLTGAPLGPQAGLLPPQHRAAASSATPAIQDIQDPLARLVAAGVAVRGGRAGPEVVRAAVDTASERGWRRPLLAWLGLQARQADLAGDEQLAQQVRRRIDLVSGSAKPR</sequence>